<dbReference type="RefSeq" id="WP_012322187.1">
    <property type="nucleotide sequence ID" value="NC_010505.1"/>
</dbReference>
<proteinExistence type="predicted"/>
<dbReference type="GeneID" id="6141367"/>
<dbReference type="OrthoDB" id="7999678at2"/>
<gene>
    <name evidence="1" type="ordered locus">Mrad2831_5296</name>
</gene>
<dbReference type="AlphaFoldDB" id="B1LXC2"/>
<evidence type="ECO:0000313" key="1">
    <source>
        <dbReference type="EMBL" id="ACB27243.1"/>
    </source>
</evidence>
<dbReference type="PATRIC" id="fig|426355.14.peg.5351"/>
<dbReference type="KEGG" id="mrd:Mrad2831_5296"/>
<evidence type="ECO:0000313" key="2">
    <source>
        <dbReference type="Proteomes" id="UP000006589"/>
    </source>
</evidence>
<protein>
    <submittedName>
        <fullName evidence="1">Uncharacterized protein</fullName>
    </submittedName>
</protein>
<organism evidence="1 2">
    <name type="scientific">Methylobacterium radiotolerans (strain ATCC 27329 / DSM 1819 / JCM 2831 / NBRC 15690 / NCIMB 10815 / 0-1)</name>
    <dbReference type="NCBI Taxonomy" id="426355"/>
    <lineage>
        <taxon>Bacteria</taxon>
        <taxon>Pseudomonadati</taxon>
        <taxon>Pseudomonadota</taxon>
        <taxon>Alphaproteobacteria</taxon>
        <taxon>Hyphomicrobiales</taxon>
        <taxon>Methylobacteriaceae</taxon>
        <taxon>Methylobacterium</taxon>
    </lineage>
</organism>
<reference evidence="1 2" key="1">
    <citation type="submission" date="2008-03" db="EMBL/GenBank/DDBJ databases">
        <title>Complete sequence of chromosome of Methylobacterium radiotolerans JCM 2831.</title>
        <authorList>
            <consortium name="US DOE Joint Genome Institute"/>
            <person name="Copeland A."/>
            <person name="Lucas S."/>
            <person name="Lapidus A."/>
            <person name="Glavina del Rio T."/>
            <person name="Dalin E."/>
            <person name="Tice H."/>
            <person name="Bruce D."/>
            <person name="Goodwin L."/>
            <person name="Pitluck S."/>
            <person name="Kiss H."/>
            <person name="Brettin T."/>
            <person name="Detter J.C."/>
            <person name="Han C."/>
            <person name="Kuske C.R."/>
            <person name="Schmutz J."/>
            <person name="Larimer F."/>
            <person name="Land M."/>
            <person name="Hauser L."/>
            <person name="Kyrpides N."/>
            <person name="Mikhailova N."/>
            <person name="Marx C.J."/>
            <person name="Richardson P."/>
        </authorList>
    </citation>
    <scope>NUCLEOTIDE SEQUENCE [LARGE SCALE GENOMIC DNA]</scope>
    <source>
        <strain evidence="2">ATCC 27329 / DSM 1819 / JCM 2831 / NBRC 15690 / NCIMB 10815 / 0-1</strain>
    </source>
</reference>
<accession>B1LXC2</accession>
<dbReference type="STRING" id="426355.Mrad2831_5296"/>
<dbReference type="EMBL" id="CP001001">
    <property type="protein sequence ID" value="ACB27243.1"/>
    <property type="molecule type" value="Genomic_DNA"/>
</dbReference>
<sequence>MTEAHKRLPAYSLEARRRLVAHLQPAIAPMSGEDVCRAVRDDEKNDSQLRTDLGHIRSNDAGRHSLIGEKRLFWLCERLGVDPWLALSGAPAPKVLKPRTH</sequence>
<name>B1LXC2_METRJ</name>
<dbReference type="Proteomes" id="UP000006589">
    <property type="component" value="Chromosome"/>
</dbReference>
<dbReference type="HOGENOM" id="CLU_2288241_0_0_5"/>